<dbReference type="RefSeq" id="WP_085544676.1">
    <property type="nucleotide sequence ID" value="NZ_FXBB01000016.1"/>
</dbReference>
<accession>A0A1X7JSX2</accession>
<reference evidence="2" key="1">
    <citation type="submission" date="2017-04" db="EMBL/GenBank/DDBJ databases">
        <authorList>
            <person name="Varghese N."/>
            <person name="Submissions S."/>
        </authorList>
    </citation>
    <scope>NUCLEOTIDE SEQUENCE [LARGE SCALE GENOMIC DNA]</scope>
    <source>
        <strain evidence="2">USBA 82</strain>
    </source>
</reference>
<evidence type="ECO:0000313" key="1">
    <source>
        <dbReference type="EMBL" id="SMG31464.1"/>
    </source>
</evidence>
<proteinExistence type="predicted"/>
<keyword evidence="2" id="KW-1185">Reference proteome</keyword>
<protein>
    <submittedName>
        <fullName evidence="1">Uncharacterized protein</fullName>
    </submittedName>
</protein>
<dbReference type="OrthoDB" id="5944at2"/>
<evidence type="ECO:0000313" key="2">
    <source>
        <dbReference type="Proteomes" id="UP000193355"/>
    </source>
</evidence>
<dbReference type="EMBL" id="FXBB01000016">
    <property type="protein sequence ID" value="SMG31464.1"/>
    <property type="molecule type" value="Genomic_DNA"/>
</dbReference>
<gene>
    <name evidence="1" type="ORF">SAMN06275492_11611</name>
</gene>
<name>A0A1X7JSX2_9BACT</name>
<organism evidence="1 2">
    <name type="scientific">Dethiosulfovibrio salsuginis</name>
    <dbReference type="NCBI Taxonomy" id="561720"/>
    <lineage>
        <taxon>Bacteria</taxon>
        <taxon>Thermotogati</taxon>
        <taxon>Synergistota</taxon>
        <taxon>Synergistia</taxon>
        <taxon>Synergistales</taxon>
        <taxon>Dethiosulfovibrionaceae</taxon>
        <taxon>Dethiosulfovibrio</taxon>
    </lineage>
</organism>
<dbReference type="Proteomes" id="UP000193355">
    <property type="component" value="Unassembled WGS sequence"/>
</dbReference>
<sequence length="150" mass="17014">MREEASKIALEVNSILREYLAVQNGLFKFSFKKALGLVKPDPSSASASVVPLIDRLEVVRRDIKELSPQSDTAEGRFLIALRGYAKAMSSAMISFQELCSKLEEGSKDRSYRKKSYPEDMRQFQLKEAEYLEIGLRLNDLKKDLSSDSEK</sequence>
<dbReference type="AlphaFoldDB" id="A0A1X7JSX2"/>
<dbReference type="STRING" id="561720.SAMN06275492_11611"/>